<keyword evidence="3" id="KW-0235">DNA replication</keyword>
<reference evidence="8" key="1">
    <citation type="submission" date="2023-03" db="EMBL/GenBank/DDBJ databases">
        <title>Complete genome of Cladonia borealis.</title>
        <authorList>
            <person name="Park H."/>
        </authorList>
    </citation>
    <scope>NUCLEOTIDE SEQUENCE</scope>
    <source>
        <strain evidence="8">ANT050790</strain>
    </source>
</reference>
<protein>
    <recommendedName>
        <fullName evidence="7">ORC6 first cyclin-like domain-containing protein</fullName>
    </recommendedName>
</protein>
<dbReference type="AlphaFoldDB" id="A0AA39QZS3"/>
<proteinExistence type="inferred from homology"/>
<evidence type="ECO:0000259" key="7">
    <source>
        <dbReference type="Pfam" id="PF05460"/>
    </source>
</evidence>
<dbReference type="Pfam" id="PF05460">
    <property type="entry name" value="ORC6"/>
    <property type="match status" value="1"/>
</dbReference>
<accession>A0AA39QZS3</accession>
<keyword evidence="4" id="KW-0238">DNA-binding</keyword>
<evidence type="ECO:0000256" key="4">
    <source>
        <dbReference type="ARBA" id="ARBA00023125"/>
    </source>
</evidence>
<name>A0AA39QZS3_9LECA</name>
<evidence type="ECO:0000313" key="9">
    <source>
        <dbReference type="Proteomes" id="UP001166286"/>
    </source>
</evidence>
<feature type="region of interest" description="Disordered" evidence="6">
    <location>
        <begin position="98"/>
        <end position="150"/>
    </location>
</feature>
<dbReference type="Proteomes" id="UP001166286">
    <property type="component" value="Unassembled WGS sequence"/>
</dbReference>
<keyword evidence="5" id="KW-0539">Nucleus</keyword>
<dbReference type="GO" id="GO:0005664">
    <property type="term" value="C:nuclear origin of replication recognition complex"/>
    <property type="evidence" value="ECO:0007669"/>
    <property type="project" value="InterPro"/>
</dbReference>
<dbReference type="EMBL" id="JAFEKC020000011">
    <property type="protein sequence ID" value="KAK0512185.1"/>
    <property type="molecule type" value="Genomic_DNA"/>
</dbReference>
<evidence type="ECO:0000256" key="3">
    <source>
        <dbReference type="ARBA" id="ARBA00022705"/>
    </source>
</evidence>
<comment type="caution">
    <text evidence="8">The sequence shown here is derived from an EMBL/GenBank/DDBJ whole genome shotgun (WGS) entry which is preliminary data.</text>
</comment>
<dbReference type="GO" id="GO:0006260">
    <property type="term" value="P:DNA replication"/>
    <property type="evidence" value="ECO:0007669"/>
    <property type="project" value="UniProtKB-KW"/>
</dbReference>
<evidence type="ECO:0000256" key="6">
    <source>
        <dbReference type="SAM" id="MobiDB-lite"/>
    </source>
</evidence>
<comment type="similarity">
    <text evidence="2">Belongs to the ORC6 family.</text>
</comment>
<organism evidence="8 9">
    <name type="scientific">Cladonia borealis</name>
    <dbReference type="NCBI Taxonomy" id="184061"/>
    <lineage>
        <taxon>Eukaryota</taxon>
        <taxon>Fungi</taxon>
        <taxon>Dikarya</taxon>
        <taxon>Ascomycota</taxon>
        <taxon>Pezizomycotina</taxon>
        <taxon>Lecanoromycetes</taxon>
        <taxon>OSLEUM clade</taxon>
        <taxon>Lecanoromycetidae</taxon>
        <taxon>Lecanorales</taxon>
        <taxon>Lecanorineae</taxon>
        <taxon>Cladoniaceae</taxon>
        <taxon>Cladonia</taxon>
    </lineage>
</organism>
<sequence>MDRSIAQALNGLIPTFNGPLPPELVELAASLLAQSRSKASSLKAEEEIARSYACANLACERLKQTLNLPKIQPRPPCPPKVYQKLYKYLDSALPARKRRNDQLPRAKGPNSTQASSPAKLRTPAKHAHVRPDLTPKRKTPQRLAGGSSEAPNWVMPAIRQLCKRMEASAAPHHIFAGVSSILSAQRIPSKNISKATANAIKTPALIVAVFILATTRLSGAEMPASEYQRQRGQALQMLHEVEGAEMTMEDIGNLDVDNCMRQVRDQRWTEMDWFENIPAGAGVDVSDGMDEVSDDNEDAGEGEQLLPRIRKHNGKVGLADPDYLQAGLGTMMQDRVDYLSDDRRRDYQEWKKTILLQIEGLEDGQEMDIEAG</sequence>
<comment type="subcellular location">
    <subcellularLocation>
        <location evidence="1">Nucleus</location>
    </subcellularLocation>
</comment>
<gene>
    <name evidence="8" type="ORF">JMJ35_005313</name>
</gene>
<evidence type="ECO:0000256" key="1">
    <source>
        <dbReference type="ARBA" id="ARBA00004123"/>
    </source>
</evidence>
<evidence type="ECO:0000256" key="2">
    <source>
        <dbReference type="ARBA" id="ARBA00010840"/>
    </source>
</evidence>
<dbReference type="InterPro" id="IPR008721">
    <property type="entry name" value="ORC6_cyclin_first"/>
</dbReference>
<feature type="domain" description="ORC6 first cyclin-like" evidence="7">
    <location>
        <begin position="10"/>
        <end position="93"/>
    </location>
</feature>
<dbReference type="GO" id="GO:0003677">
    <property type="term" value="F:DNA binding"/>
    <property type="evidence" value="ECO:0007669"/>
    <property type="project" value="UniProtKB-KW"/>
</dbReference>
<evidence type="ECO:0000256" key="5">
    <source>
        <dbReference type="ARBA" id="ARBA00023242"/>
    </source>
</evidence>
<keyword evidence="9" id="KW-1185">Reference proteome</keyword>
<evidence type="ECO:0000313" key="8">
    <source>
        <dbReference type="EMBL" id="KAK0512185.1"/>
    </source>
</evidence>